<accession>A0AAJ8DK17</accession>
<dbReference type="KEGG" id="lcf:127139076"/>
<proteinExistence type="predicted"/>
<gene>
    <name evidence="2" type="primary">LOC127139076</name>
</gene>
<evidence type="ECO:0000313" key="1">
    <source>
        <dbReference type="Proteomes" id="UP000694890"/>
    </source>
</evidence>
<name>A0AAJ8DK17_LATCA</name>
<dbReference type="PROSITE" id="PS50007">
    <property type="entry name" value="PIPLC_X_DOMAIN"/>
    <property type="match status" value="1"/>
</dbReference>
<protein>
    <submittedName>
        <fullName evidence="2">Uncharacterized protein LOC127139076</fullName>
    </submittedName>
</protein>
<dbReference type="PANTHER" id="PTHR36649">
    <property type="entry name" value="UBIQUITIN-LIKE DOMAIN-CONTAINING PROTEIN"/>
    <property type="match status" value="1"/>
</dbReference>
<dbReference type="AlphaFoldDB" id="A0AAJ8DK17"/>
<dbReference type="SUPFAM" id="SSF56399">
    <property type="entry name" value="ADP-ribosylation"/>
    <property type="match status" value="1"/>
</dbReference>
<sequence length="319" mass="36717">MYLDSNLKIEVISSLFGKTLQLYDHTHGKTVDVLSVADFFYNTIIRKRQAYVEEFFINEEQFFDPQFDFDFSNLSDSSECRRGDELYERPKGWYRMALKVGGKYPDGDTWLGTGGWRNHSVPGEWPVSYHGTSLDGAKGIIRTHYKAGNGQVYGRGIYSTPDIHVAEKEQFAKTFTSKTTGKSYKVILQNRINPKKRMICWTSDYWLIRVDEGTSDKEERQIVESSIRPYGILIKEINQQRLNSLSMQQGGSPTQKLHFRGHPHHQSTLVHQLPLHSSVRNPRSVVHPSSHSLHPHQPSLQTLNLSLLHRHPPTSIYTF</sequence>
<dbReference type="Proteomes" id="UP000694890">
    <property type="component" value="Linkage group LG3"/>
</dbReference>
<evidence type="ECO:0000313" key="2">
    <source>
        <dbReference type="RefSeq" id="XP_050921674.1"/>
    </source>
</evidence>
<dbReference type="GeneID" id="127139076"/>
<organism evidence="1 2">
    <name type="scientific">Lates calcarifer</name>
    <name type="common">Barramundi</name>
    <name type="synonym">Holocentrus calcarifer</name>
    <dbReference type="NCBI Taxonomy" id="8187"/>
    <lineage>
        <taxon>Eukaryota</taxon>
        <taxon>Metazoa</taxon>
        <taxon>Chordata</taxon>
        <taxon>Craniata</taxon>
        <taxon>Vertebrata</taxon>
        <taxon>Euteleostomi</taxon>
        <taxon>Actinopterygii</taxon>
        <taxon>Neopterygii</taxon>
        <taxon>Teleostei</taxon>
        <taxon>Neoteleostei</taxon>
        <taxon>Acanthomorphata</taxon>
        <taxon>Carangaria</taxon>
        <taxon>Carangaria incertae sedis</taxon>
        <taxon>Centropomidae</taxon>
        <taxon>Lates</taxon>
    </lineage>
</organism>
<dbReference type="RefSeq" id="XP_050921674.1">
    <property type="nucleotide sequence ID" value="XM_051065717.1"/>
</dbReference>
<reference evidence="2" key="1">
    <citation type="submission" date="2025-08" db="UniProtKB">
        <authorList>
            <consortium name="RefSeq"/>
        </authorList>
    </citation>
    <scope>IDENTIFICATION</scope>
    <source>
        <tissue evidence="2">Brain</tissue>
    </source>
</reference>
<dbReference type="PANTHER" id="PTHR36649:SF28">
    <property type="entry name" value="UBIQUITIN-LIKE DOMAIN-CONTAINING PROTEIN"/>
    <property type="match status" value="1"/>
</dbReference>